<name>A0ABX1WR40_9BACT</name>
<feature type="transmembrane region" description="Helical" evidence="1">
    <location>
        <begin position="73"/>
        <end position="93"/>
    </location>
</feature>
<gene>
    <name evidence="2" type="ORF">ELS83_01735</name>
</gene>
<protein>
    <submittedName>
        <fullName evidence="2">Uncharacterized protein</fullName>
    </submittedName>
</protein>
<feature type="transmembrane region" description="Helical" evidence="1">
    <location>
        <begin position="136"/>
        <end position="155"/>
    </location>
</feature>
<comment type="caution">
    <text evidence="2">The sequence shown here is derived from an EMBL/GenBank/DDBJ whole genome shotgun (WGS) entry which is preliminary data.</text>
</comment>
<dbReference type="RefSeq" id="WP_171593790.1">
    <property type="nucleotide sequence ID" value="NZ_RZNH01000002.1"/>
</dbReference>
<evidence type="ECO:0000256" key="1">
    <source>
        <dbReference type="SAM" id="Phobius"/>
    </source>
</evidence>
<accession>A0ABX1WR40</accession>
<evidence type="ECO:0000313" key="2">
    <source>
        <dbReference type="EMBL" id="NOU58521.1"/>
    </source>
</evidence>
<evidence type="ECO:0000313" key="3">
    <source>
        <dbReference type="Proteomes" id="UP000732105"/>
    </source>
</evidence>
<keyword evidence="1" id="KW-0812">Transmembrane</keyword>
<reference evidence="2 3" key="1">
    <citation type="submission" date="2018-12" db="EMBL/GenBank/DDBJ databases">
        <title>Marinifilum JC070 sp. nov., a marine bacterium isolated from Yongle Blue Hole in the South China Sea.</title>
        <authorList>
            <person name="Fu T."/>
        </authorList>
    </citation>
    <scope>NUCLEOTIDE SEQUENCE [LARGE SCALE GENOMIC DNA]</scope>
    <source>
        <strain evidence="2 3">JC070</strain>
    </source>
</reference>
<keyword evidence="1" id="KW-0472">Membrane</keyword>
<proteinExistence type="predicted"/>
<dbReference type="EMBL" id="RZNH01000002">
    <property type="protein sequence ID" value="NOU58521.1"/>
    <property type="molecule type" value="Genomic_DNA"/>
</dbReference>
<keyword evidence="1" id="KW-1133">Transmembrane helix</keyword>
<keyword evidence="3" id="KW-1185">Reference proteome</keyword>
<feature type="transmembrane region" description="Helical" evidence="1">
    <location>
        <begin position="45"/>
        <end position="66"/>
    </location>
</feature>
<dbReference type="Proteomes" id="UP000732105">
    <property type="component" value="Unassembled WGS sequence"/>
</dbReference>
<sequence length="170" mass="19531">MKLRIKNTKITIWTLSIYQIIGGLLGIYVTAYLMTRTHNLNGTILLIFLLAAGLYLFSIKSGIALLQKDYRKGLIYSMINQVLQIVSIAVGGYKFDYFSGSKFTLGCNFTDGIFFNFNFGLTSEFNFSYNVDKYEYYLHINILAILILYVLNDLYKELYSKRKIVLAEDA</sequence>
<feature type="transmembrane region" description="Helical" evidence="1">
    <location>
        <begin position="12"/>
        <end position="33"/>
    </location>
</feature>
<organism evidence="2 3">
    <name type="scientific">Marinifilum caeruleilacunae</name>
    <dbReference type="NCBI Taxonomy" id="2499076"/>
    <lineage>
        <taxon>Bacteria</taxon>
        <taxon>Pseudomonadati</taxon>
        <taxon>Bacteroidota</taxon>
        <taxon>Bacteroidia</taxon>
        <taxon>Marinilabiliales</taxon>
        <taxon>Marinifilaceae</taxon>
    </lineage>
</organism>